<feature type="region of interest" description="Disordered" evidence="1">
    <location>
        <begin position="382"/>
        <end position="408"/>
    </location>
</feature>
<name>A0AAD9P630_RIDPI</name>
<organism evidence="3 4">
    <name type="scientific">Ridgeia piscesae</name>
    <name type="common">Tubeworm</name>
    <dbReference type="NCBI Taxonomy" id="27915"/>
    <lineage>
        <taxon>Eukaryota</taxon>
        <taxon>Metazoa</taxon>
        <taxon>Spiralia</taxon>
        <taxon>Lophotrochozoa</taxon>
        <taxon>Annelida</taxon>
        <taxon>Polychaeta</taxon>
        <taxon>Sedentaria</taxon>
        <taxon>Canalipalpata</taxon>
        <taxon>Sabellida</taxon>
        <taxon>Siboglinidae</taxon>
        <taxon>Ridgeia</taxon>
    </lineage>
</organism>
<feature type="domain" description="DUF7042" evidence="2">
    <location>
        <begin position="16"/>
        <end position="132"/>
    </location>
</feature>
<dbReference type="Pfam" id="PF23069">
    <property type="entry name" value="DUF7042"/>
    <property type="match status" value="1"/>
</dbReference>
<comment type="caution">
    <text evidence="3">The sequence shown here is derived from an EMBL/GenBank/DDBJ whole genome shotgun (WGS) entry which is preliminary data.</text>
</comment>
<dbReference type="InterPro" id="IPR055470">
    <property type="entry name" value="DUF7042"/>
</dbReference>
<protein>
    <recommendedName>
        <fullName evidence="2">DUF7042 domain-containing protein</fullName>
    </recommendedName>
</protein>
<dbReference type="PANTHER" id="PTHR22255:SF9">
    <property type="entry name" value="LP06548P"/>
    <property type="match status" value="1"/>
</dbReference>
<reference evidence="3" key="1">
    <citation type="journal article" date="2023" name="Mol. Biol. Evol.">
        <title>Third-Generation Sequencing Reveals the Adaptive Role of the Epigenome in Three Deep-Sea Polychaetes.</title>
        <authorList>
            <person name="Perez M."/>
            <person name="Aroh O."/>
            <person name="Sun Y."/>
            <person name="Lan Y."/>
            <person name="Juniper S.K."/>
            <person name="Young C.R."/>
            <person name="Angers B."/>
            <person name="Qian P.Y."/>
        </authorList>
    </citation>
    <scope>NUCLEOTIDE SEQUENCE</scope>
    <source>
        <strain evidence="3">R07B-5</strain>
    </source>
</reference>
<keyword evidence="4" id="KW-1185">Reference proteome</keyword>
<dbReference type="AlphaFoldDB" id="A0AAD9P630"/>
<dbReference type="Proteomes" id="UP001209878">
    <property type="component" value="Unassembled WGS sequence"/>
</dbReference>
<dbReference type="EMBL" id="JAODUO010000125">
    <property type="protein sequence ID" value="KAK2188711.1"/>
    <property type="molecule type" value="Genomic_DNA"/>
</dbReference>
<accession>A0AAD9P630</accession>
<evidence type="ECO:0000256" key="1">
    <source>
        <dbReference type="SAM" id="MobiDB-lite"/>
    </source>
</evidence>
<gene>
    <name evidence="3" type="ORF">NP493_124g02009</name>
</gene>
<evidence type="ECO:0000259" key="2">
    <source>
        <dbReference type="Pfam" id="PF23069"/>
    </source>
</evidence>
<feature type="region of interest" description="Disordered" evidence="1">
    <location>
        <begin position="430"/>
        <end position="454"/>
    </location>
</feature>
<dbReference type="PANTHER" id="PTHR22255">
    <property type="entry name" value="LP06548P"/>
    <property type="match status" value="1"/>
</dbReference>
<sequence>MTNRTELTHQMSPKCRYYFNYDDGVSGSCDTDRSYVKPCVGHRRLEMHFEHCSASAQLNGQDAQLECLATWKDGSDTYMYGRFTGRRLLNKEETYRCFQYELYGSDVYMAMSADASCRGLRSSRAGPLILQLRQDVNGWPKPSCRFPEWLVSFSWRDMADKQLFNSSSSSQTFVGFNRRKSGAKLRRRSEYRCIETLRHVTEDGLYTVLAFSTHECTSVYKFRRLADGALKFKQGKLMDMDRATRCLQENQYESVHILTDDKLKSGHCPRSGIYTATSQTSCFSYADVGCHQRDVIVIHSTCPETPSLTFQCSLSHWRHDNDTYVIVTKLENNSTATSCIRVRRRGEKTDLSIDSSCSVGVSHAQYSDTILSLLRGTRERCPGSQFDTSDDTTVGKESDSKKSNSDDVDVVVGDNGIASDKIRTKEVRTASPSGDHIIKHRPDETVDSTAGGAPDRNYFDNGYENADSDVNSNRRTSIVIDVTSGAGARAPVALGPVIVVAMWLCRVLAN</sequence>
<proteinExistence type="predicted"/>
<evidence type="ECO:0000313" key="4">
    <source>
        <dbReference type="Proteomes" id="UP001209878"/>
    </source>
</evidence>
<feature type="compositionally biased region" description="Basic and acidic residues" evidence="1">
    <location>
        <begin position="393"/>
        <end position="405"/>
    </location>
</feature>
<evidence type="ECO:0000313" key="3">
    <source>
        <dbReference type="EMBL" id="KAK2188711.1"/>
    </source>
</evidence>